<dbReference type="InterPro" id="IPR041228">
    <property type="entry name" value="Dynein_C"/>
</dbReference>
<dbReference type="Pfam" id="PF18198">
    <property type="entry name" value="AAA_lid_11"/>
    <property type="match status" value="1"/>
</dbReference>
<evidence type="ECO:0000313" key="3">
    <source>
        <dbReference type="EMBL" id="KAF8787357.1"/>
    </source>
</evidence>
<reference evidence="3" key="2">
    <citation type="submission" date="2020-06" db="EMBL/GenBank/DDBJ databases">
        <authorList>
            <person name="Sheffer M."/>
        </authorList>
    </citation>
    <scope>NUCLEOTIDE SEQUENCE</scope>
</reference>
<dbReference type="GO" id="GO:0045505">
    <property type="term" value="F:dynein intermediate chain binding"/>
    <property type="evidence" value="ECO:0007669"/>
    <property type="project" value="InterPro"/>
</dbReference>
<dbReference type="Proteomes" id="UP000807504">
    <property type="component" value="Unassembled WGS sequence"/>
</dbReference>
<evidence type="ECO:0000259" key="2">
    <source>
        <dbReference type="Pfam" id="PF18199"/>
    </source>
</evidence>
<keyword evidence="4" id="KW-1185">Reference proteome</keyword>
<feature type="domain" description="Dynein heavy chain AAA lid" evidence="1">
    <location>
        <begin position="1"/>
        <end position="95"/>
    </location>
</feature>
<dbReference type="InterPro" id="IPR041658">
    <property type="entry name" value="AAA_lid_11"/>
</dbReference>
<gene>
    <name evidence="3" type="ORF">HNY73_008967</name>
</gene>
<evidence type="ECO:0000259" key="1">
    <source>
        <dbReference type="Pfam" id="PF18198"/>
    </source>
</evidence>
<dbReference type="InterPro" id="IPR042219">
    <property type="entry name" value="AAA_lid_11_sf"/>
</dbReference>
<dbReference type="AlphaFoldDB" id="A0A8T0F844"/>
<evidence type="ECO:0000313" key="4">
    <source>
        <dbReference type="Proteomes" id="UP000807504"/>
    </source>
</evidence>
<dbReference type="FunFam" id="1.20.1270.280:FF:000037">
    <property type="entry name" value="Dynein, axonemal, heavy chain 7"/>
    <property type="match status" value="1"/>
</dbReference>
<dbReference type="InterPro" id="IPR043160">
    <property type="entry name" value="Dynein_C_barrel"/>
</dbReference>
<proteinExistence type="predicted"/>
<comment type="caution">
    <text evidence="3">The sequence shown here is derived from an EMBL/GenBank/DDBJ whole genome shotgun (WGS) entry which is preliminary data.</text>
</comment>
<dbReference type="InterPro" id="IPR026983">
    <property type="entry name" value="DHC"/>
</dbReference>
<dbReference type="Gene3D" id="3.10.490.20">
    <property type="match status" value="1"/>
</dbReference>
<accession>A0A8T0F844</accession>
<dbReference type="Pfam" id="PF18199">
    <property type="entry name" value="Dynein_C"/>
    <property type="match status" value="1"/>
</dbReference>
<dbReference type="FunFam" id="1.20.1270.280:FF:000038">
    <property type="entry name" value="AT13908p"/>
    <property type="match status" value="1"/>
</dbReference>
<dbReference type="PANTHER" id="PTHR22878">
    <property type="entry name" value="DYNEIN HEAVY CHAIN 6, AXONEMAL-LIKE-RELATED"/>
    <property type="match status" value="1"/>
</dbReference>
<dbReference type="GO" id="GO:0051959">
    <property type="term" value="F:dynein light intermediate chain binding"/>
    <property type="evidence" value="ECO:0007669"/>
    <property type="project" value="InterPro"/>
</dbReference>
<reference evidence="3" key="1">
    <citation type="journal article" date="2020" name="bioRxiv">
        <title>Chromosome-level reference genome of the European wasp spider Argiope bruennichi: a resource for studies on range expansion and evolutionary adaptation.</title>
        <authorList>
            <person name="Sheffer M.M."/>
            <person name="Hoppe A."/>
            <person name="Krehenwinkel H."/>
            <person name="Uhl G."/>
            <person name="Kuss A.W."/>
            <person name="Jensen L."/>
            <person name="Jensen C."/>
            <person name="Gillespie R.G."/>
            <person name="Hoff K.J."/>
            <person name="Prost S."/>
        </authorList>
    </citation>
    <scope>NUCLEOTIDE SEQUENCE</scope>
</reference>
<dbReference type="GO" id="GO:0007018">
    <property type="term" value="P:microtubule-based movement"/>
    <property type="evidence" value="ECO:0007669"/>
    <property type="project" value="InterPro"/>
</dbReference>
<dbReference type="PANTHER" id="PTHR22878:SF71">
    <property type="entry name" value="DYNEIN, AXONEMAL, HEAVY CHAIN 3"/>
    <property type="match status" value="1"/>
</dbReference>
<dbReference type="GO" id="GO:0030286">
    <property type="term" value="C:dynein complex"/>
    <property type="evidence" value="ECO:0007669"/>
    <property type="project" value="InterPro"/>
</dbReference>
<feature type="domain" description="Dynein heavy chain C-terminal" evidence="2">
    <location>
        <begin position="102"/>
        <end position="340"/>
    </location>
</feature>
<protein>
    <submittedName>
        <fullName evidence="3">Dynein heavy chain 3 like protein</fullName>
    </submittedName>
</protein>
<sequence>MFLNDYEELPLDALTYLTGECNYGGRVTDDKDRRLLLSLLSIVYTPEIITVKNYQFSESGLYYIPDDLERKDVVEYIRSLPINPNPEVFGLHENADITKDNQETQQLLDGILLTQGRSAGAGTQTSGEMIYDLAEDILRKLPPNFDIEKVMVLYPVTYTESMNTVLRQELIRFNRLTSVVRESLKNLQKAVKGLVVMSSELEEVFDCMLIGKVPAMWAAKSYPSLKPLGSYIADLLSRLKFFNTWIEEGTPSIFWLSGFFFTQSFLTGVSQNYARKYQIPIDYLGYQFEILKYETEVSEKPEDGAYVTGLFIEGARWDRVLMVLNESYPKVLYDTLPIVSF</sequence>
<name>A0A8T0F844_ARGBR</name>
<organism evidence="3 4">
    <name type="scientific">Argiope bruennichi</name>
    <name type="common">Wasp spider</name>
    <name type="synonym">Aranea bruennichi</name>
    <dbReference type="NCBI Taxonomy" id="94029"/>
    <lineage>
        <taxon>Eukaryota</taxon>
        <taxon>Metazoa</taxon>
        <taxon>Ecdysozoa</taxon>
        <taxon>Arthropoda</taxon>
        <taxon>Chelicerata</taxon>
        <taxon>Arachnida</taxon>
        <taxon>Araneae</taxon>
        <taxon>Araneomorphae</taxon>
        <taxon>Entelegynae</taxon>
        <taxon>Araneoidea</taxon>
        <taxon>Araneidae</taxon>
        <taxon>Argiope</taxon>
    </lineage>
</organism>
<dbReference type="Gene3D" id="1.20.1270.280">
    <property type="match status" value="1"/>
</dbReference>
<dbReference type="EMBL" id="JABXBU010000015">
    <property type="protein sequence ID" value="KAF8787357.1"/>
    <property type="molecule type" value="Genomic_DNA"/>
</dbReference>
<dbReference type="Gene3D" id="1.10.8.720">
    <property type="entry name" value="Region D6 of dynein motor"/>
    <property type="match status" value="1"/>
</dbReference>